<evidence type="ECO:0000256" key="2">
    <source>
        <dbReference type="ARBA" id="ARBA00022603"/>
    </source>
</evidence>
<dbReference type="PANTHER" id="PTHR35863:SF1">
    <property type="entry name" value="COBALT-PRECORRIN-5B C(1)-METHYLTRANSFERASE"/>
    <property type="match status" value="1"/>
</dbReference>
<dbReference type="GO" id="GO:0008168">
    <property type="term" value="F:methyltransferase activity"/>
    <property type="evidence" value="ECO:0007669"/>
    <property type="project" value="UniProtKB-UniRule"/>
</dbReference>
<evidence type="ECO:0000256" key="3">
    <source>
        <dbReference type="ARBA" id="ARBA00022679"/>
    </source>
</evidence>
<dbReference type="Proteomes" id="UP000222310">
    <property type="component" value="Unassembled WGS sequence"/>
</dbReference>
<dbReference type="GeneID" id="57095590"/>
<dbReference type="EC" id="2.1.1.195" evidence="5"/>
<dbReference type="Gene3D" id="3.30.2110.10">
    <property type="entry name" value="CbiD-like"/>
    <property type="match status" value="1"/>
</dbReference>
<dbReference type="Pfam" id="PF01888">
    <property type="entry name" value="CbiD"/>
    <property type="match status" value="1"/>
</dbReference>
<reference evidence="6 7" key="1">
    <citation type="submission" date="2015-02" db="EMBL/GenBank/DDBJ databases">
        <title>Nostoc linckia genome annotation.</title>
        <authorList>
            <person name="Zhou Z."/>
        </authorList>
    </citation>
    <scope>NUCLEOTIDE SEQUENCE [LARGE SCALE GENOMIC DNA]</scope>
    <source>
        <strain evidence="7">z8</strain>
    </source>
</reference>
<comment type="function">
    <text evidence="5">Catalyzes the methylation of C-1 in cobalt-precorrin-5B to form cobalt-precorrin-6A.</text>
</comment>
<dbReference type="GO" id="GO:0019251">
    <property type="term" value="P:anaerobic cobalamin biosynthetic process"/>
    <property type="evidence" value="ECO:0007669"/>
    <property type="project" value="UniProtKB-UniRule"/>
</dbReference>
<keyword evidence="4 5" id="KW-0949">S-adenosyl-L-methionine</keyword>
<comment type="pathway">
    <text evidence="5">Cofactor biosynthesis; adenosylcobalamin biosynthesis; cob(II)yrinate a,c-diamide from sirohydrochlorin (anaerobic route): step 6/10.</text>
</comment>
<keyword evidence="2 5" id="KW-0489">Methyltransferase</keyword>
<name>A0A9Q6EJ17_NOSLI</name>
<dbReference type="RefSeq" id="WP_099068296.1">
    <property type="nucleotide sequence ID" value="NZ_LAHD01000091.1"/>
</dbReference>
<dbReference type="AlphaFoldDB" id="A0A9Q6EJ17"/>
<evidence type="ECO:0000313" key="7">
    <source>
        <dbReference type="Proteomes" id="UP000222310"/>
    </source>
</evidence>
<evidence type="ECO:0000256" key="4">
    <source>
        <dbReference type="ARBA" id="ARBA00022691"/>
    </source>
</evidence>
<evidence type="ECO:0000256" key="1">
    <source>
        <dbReference type="ARBA" id="ARBA00022573"/>
    </source>
</evidence>
<organism evidence="6 7">
    <name type="scientific">Nostoc linckia z8</name>
    <dbReference type="NCBI Taxonomy" id="1628746"/>
    <lineage>
        <taxon>Bacteria</taxon>
        <taxon>Bacillati</taxon>
        <taxon>Cyanobacteriota</taxon>
        <taxon>Cyanophyceae</taxon>
        <taxon>Nostocales</taxon>
        <taxon>Nostocaceae</taxon>
        <taxon>Nostoc</taxon>
    </lineage>
</organism>
<comment type="caution">
    <text evidence="6">The sequence shown here is derived from an EMBL/GenBank/DDBJ whole genome shotgun (WGS) entry which is preliminary data.</text>
</comment>
<dbReference type="HAMAP" id="MF_00787">
    <property type="entry name" value="CbiD"/>
    <property type="match status" value="1"/>
</dbReference>
<keyword evidence="3 5" id="KW-0808">Transferase</keyword>
<dbReference type="SUPFAM" id="SSF111342">
    <property type="entry name" value="CbiD-like"/>
    <property type="match status" value="1"/>
</dbReference>
<sequence length="390" mass="41961">MSRSGYTLPVFACAAAVAALHWLRDRQSLTIASIDLIEPNQIAEIPIEQVAGLSENSALAITRSDPGDNLDLTRNTPIWAMVEWRGRGDAGTLLRGDAKKLVFASAVEEAVIIKGGEGIGKQANADERPAIYAYAQRLLQENLQRILTPGEKITVTIILPEGRSLAVRTSNSAFGVVEGLSLLGTTGISQPLSTPDQLAAFRAELQNKASGFASLVFCIGENGLDLARKLGINPEQLVKTANWLGPMLVEADALGVQEILLFGYHGKLMKLAGGIFHTHHHLADGRREILAAHCAIAGLKSSDIQAVFDSPTAEAALKYLRSLDTSTGSHWVNQVYSAIAETIDVRCQEYIQSHSQRGTDVTVCGSMLFDHDRKIIVKSKTAGLLMGKLC</sequence>
<keyword evidence="1 5" id="KW-0169">Cobalamin biosynthesis</keyword>
<dbReference type="PIRSF" id="PIRSF026782">
    <property type="entry name" value="CbiD"/>
    <property type="match status" value="1"/>
</dbReference>
<dbReference type="NCBIfam" id="TIGR00312">
    <property type="entry name" value="cbiD"/>
    <property type="match status" value="1"/>
</dbReference>
<accession>A0A9Q6EJ17</accession>
<comment type="similarity">
    <text evidence="5">Belongs to the CbiD family.</text>
</comment>
<proteinExistence type="inferred from homology"/>
<evidence type="ECO:0000313" key="6">
    <source>
        <dbReference type="EMBL" id="PHJ99143.1"/>
    </source>
</evidence>
<evidence type="ECO:0000256" key="5">
    <source>
        <dbReference type="HAMAP-Rule" id="MF_00787"/>
    </source>
</evidence>
<protein>
    <recommendedName>
        <fullName evidence="5">Cobalt-precorrin-5B C(1)-methyltransferase</fullName>
        <ecNumber evidence="5">2.1.1.195</ecNumber>
    </recommendedName>
    <alternativeName>
        <fullName evidence="5">Cobalt-precorrin-6A synthase</fullName>
    </alternativeName>
</protein>
<dbReference type="EMBL" id="LAHD01000091">
    <property type="protein sequence ID" value="PHJ99143.1"/>
    <property type="molecule type" value="Genomic_DNA"/>
</dbReference>
<dbReference type="InterPro" id="IPR036074">
    <property type="entry name" value="CbiD_sf"/>
</dbReference>
<gene>
    <name evidence="5" type="primary">cbiD</name>
    <name evidence="6" type="ORF">VF08_25905</name>
</gene>
<dbReference type="InterPro" id="IPR002748">
    <property type="entry name" value="CbiD"/>
</dbReference>
<dbReference type="GO" id="GO:0032259">
    <property type="term" value="P:methylation"/>
    <property type="evidence" value="ECO:0007669"/>
    <property type="project" value="UniProtKB-KW"/>
</dbReference>
<dbReference type="PANTHER" id="PTHR35863">
    <property type="entry name" value="COBALT-PRECORRIN-5B C(1)-METHYLTRANSFERASE"/>
    <property type="match status" value="1"/>
</dbReference>
<comment type="catalytic activity">
    <reaction evidence="5">
        <text>Co-precorrin-5B + S-adenosyl-L-methionine = Co-precorrin-6A + S-adenosyl-L-homocysteine</text>
        <dbReference type="Rhea" id="RHEA:26285"/>
        <dbReference type="ChEBI" id="CHEBI:57856"/>
        <dbReference type="ChEBI" id="CHEBI:59789"/>
        <dbReference type="ChEBI" id="CHEBI:60063"/>
        <dbReference type="ChEBI" id="CHEBI:60064"/>
        <dbReference type="EC" id="2.1.1.195"/>
    </reaction>
</comment>